<evidence type="ECO:0000259" key="6">
    <source>
        <dbReference type="PROSITE" id="PS50240"/>
    </source>
</evidence>
<accession>A0A813XK46</accession>
<dbReference type="PROSITE" id="PS50240">
    <property type="entry name" value="TRYPSIN_DOM"/>
    <property type="match status" value="1"/>
</dbReference>
<dbReference type="InterPro" id="IPR009003">
    <property type="entry name" value="Peptidase_S1_PA"/>
</dbReference>
<sequence>MIEVIAEILRGPVFIAGETLHCRITFTNKLTEENNSTNHNKWFNENHPWDINSKGNDIERFALIQAKYPSIFDINPWTGLYEIRNASYQQTIDNTMLIENYTKISDGFICHAIQGKQCIDYEIRFCLEYNPCSVSTYSPSENHIIDGSEARAHSLPWHVSIQYNEQHICSGTLIDNQHILTTAHCFQQSLIPIPYSVVLGAHYLSNSTYRIPIDRFIFHSDYNSQTSENNIGLIKLSERIDSFSNQITPACLARSTKQSDKSNPLIVAGWRTIKNNTWTVSETDELRQTVLTVMDQCSDVYKNKKYDLKKEICAGTKYSKRDLCQGDDGSGLFEKQNHDIDRWILVGIMNYGCDCAQQGYPGVYIRISAYYDWIQNTIHQINK</sequence>
<reference evidence="7" key="1">
    <citation type="submission" date="2021-02" db="EMBL/GenBank/DDBJ databases">
        <authorList>
            <person name="Nowell W R."/>
        </authorList>
    </citation>
    <scope>NUCLEOTIDE SEQUENCE</scope>
</reference>
<dbReference type="CDD" id="cd00190">
    <property type="entry name" value="Tryp_SPc"/>
    <property type="match status" value="1"/>
</dbReference>
<dbReference type="FunFam" id="2.40.10.10:FF:000054">
    <property type="entry name" value="Complement C1r subcomponent"/>
    <property type="match status" value="1"/>
</dbReference>
<keyword evidence="5" id="KW-0325">Glycoprotein</keyword>
<evidence type="ECO:0000256" key="3">
    <source>
        <dbReference type="ARBA" id="ARBA00022729"/>
    </source>
</evidence>
<keyword evidence="2" id="KW-0964">Secreted</keyword>
<dbReference type="PRINTS" id="PR00722">
    <property type="entry name" value="CHYMOTRYPSIN"/>
</dbReference>
<dbReference type="AlphaFoldDB" id="A0A813XK46"/>
<dbReference type="PANTHER" id="PTHR24252:SF7">
    <property type="entry name" value="HYALIN"/>
    <property type="match status" value="1"/>
</dbReference>
<evidence type="ECO:0000256" key="2">
    <source>
        <dbReference type="ARBA" id="ARBA00022525"/>
    </source>
</evidence>
<dbReference type="PANTHER" id="PTHR24252">
    <property type="entry name" value="ACROSIN-RELATED"/>
    <property type="match status" value="1"/>
</dbReference>
<proteinExistence type="predicted"/>
<dbReference type="GO" id="GO:0005576">
    <property type="term" value="C:extracellular region"/>
    <property type="evidence" value="ECO:0007669"/>
    <property type="project" value="UniProtKB-SubCell"/>
</dbReference>
<evidence type="ECO:0000313" key="7">
    <source>
        <dbReference type="EMBL" id="CAF0877356.1"/>
    </source>
</evidence>
<keyword evidence="3" id="KW-0732">Signal</keyword>
<evidence type="ECO:0000256" key="4">
    <source>
        <dbReference type="ARBA" id="ARBA00023157"/>
    </source>
</evidence>
<dbReference type="Gene3D" id="2.40.10.10">
    <property type="entry name" value="Trypsin-like serine proteases"/>
    <property type="match status" value="1"/>
</dbReference>
<protein>
    <recommendedName>
        <fullName evidence="6">Peptidase S1 domain-containing protein</fullName>
    </recommendedName>
</protein>
<organism evidence="7 8">
    <name type="scientific">Adineta steineri</name>
    <dbReference type="NCBI Taxonomy" id="433720"/>
    <lineage>
        <taxon>Eukaryota</taxon>
        <taxon>Metazoa</taxon>
        <taxon>Spiralia</taxon>
        <taxon>Gnathifera</taxon>
        <taxon>Rotifera</taxon>
        <taxon>Eurotatoria</taxon>
        <taxon>Bdelloidea</taxon>
        <taxon>Adinetida</taxon>
        <taxon>Adinetidae</taxon>
        <taxon>Adineta</taxon>
    </lineage>
</organism>
<keyword evidence="4" id="KW-1015">Disulfide bond</keyword>
<dbReference type="SMART" id="SM00020">
    <property type="entry name" value="Tryp_SPc"/>
    <property type="match status" value="1"/>
</dbReference>
<dbReference type="GO" id="GO:0004252">
    <property type="term" value="F:serine-type endopeptidase activity"/>
    <property type="evidence" value="ECO:0007669"/>
    <property type="project" value="InterPro"/>
</dbReference>
<dbReference type="InterPro" id="IPR025155">
    <property type="entry name" value="WxxW_domain"/>
</dbReference>
<comment type="caution">
    <text evidence="7">The sequence shown here is derived from an EMBL/GenBank/DDBJ whole genome shotgun (WGS) entry which is preliminary data.</text>
</comment>
<dbReference type="InterPro" id="IPR043504">
    <property type="entry name" value="Peptidase_S1_PA_chymotrypsin"/>
</dbReference>
<dbReference type="Pfam" id="PF00089">
    <property type="entry name" value="Trypsin"/>
    <property type="match status" value="1"/>
</dbReference>
<feature type="domain" description="Peptidase S1" evidence="6">
    <location>
        <begin position="144"/>
        <end position="379"/>
    </location>
</feature>
<dbReference type="InterPro" id="IPR001314">
    <property type="entry name" value="Peptidase_S1A"/>
</dbReference>
<name>A0A813XK46_9BILA</name>
<comment type="subcellular location">
    <subcellularLocation>
        <location evidence="1">Secreted</location>
    </subcellularLocation>
</comment>
<dbReference type="EMBL" id="CAJNOE010000081">
    <property type="protein sequence ID" value="CAF0877356.1"/>
    <property type="molecule type" value="Genomic_DNA"/>
</dbReference>
<dbReference type="InterPro" id="IPR001254">
    <property type="entry name" value="Trypsin_dom"/>
</dbReference>
<dbReference type="Proteomes" id="UP000663860">
    <property type="component" value="Unassembled WGS sequence"/>
</dbReference>
<evidence type="ECO:0000256" key="5">
    <source>
        <dbReference type="ARBA" id="ARBA00023180"/>
    </source>
</evidence>
<evidence type="ECO:0000256" key="1">
    <source>
        <dbReference type="ARBA" id="ARBA00004613"/>
    </source>
</evidence>
<dbReference type="SUPFAM" id="SSF50494">
    <property type="entry name" value="Trypsin-like serine proteases"/>
    <property type="match status" value="1"/>
</dbReference>
<evidence type="ECO:0000313" key="8">
    <source>
        <dbReference type="Proteomes" id="UP000663860"/>
    </source>
</evidence>
<gene>
    <name evidence="7" type="ORF">IZO911_LOCUS10994</name>
</gene>
<dbReference type="GO" id="GO:0006508">
    <property type="term" value="P:proteolysis"/>
    <property type="evidence" value="ECO:0007669"/>
    <property type="project" value="InterPro"/>
</dbReference>
<dbReference type="Pfam" id="PF13330">
    <property type="entry name" value="Mucin2_WxxW"/>
    <property type="match status" value="1"/>
</dbReference>
<dbReference type="FunFam" id="2.40.10.10:FF:000068">
    <property type="entry name" value="transmembrane protease serine 2"/>
    <property type="match status" value="1"/>
</dbReference>